<dbReference type="AlphaFoldDB" id="A0A9P0KFH2"/>
<evidence type="ECO:0000313" key="2">
    <source>
        <dbReference type="Proteomes" id="UP001152888"/>
    </source>
</evidence>
<dbReference type="Proteomes" id="UP001152888">
    <property type="component" value="Unassembled WGS sequence"/>
</dbReference>
<organism evidence="1 2">
    <name type="scientific">Acanthoscelides obtectus</name>
    <name type="common">Bean weevil</name>
    <name type="synonym">Bruchus obtectus</name>
    <dbReference type="NCBI Taxonomy" id="200917"/>
    <lineage>
        <taxon>Eukaryota</taxon>
        <taxon>Metazoa</taxon>
        <taxon>Ecdysozoa</taxon>
        <taxon>Arthropoda</taxon>
        <taxon>Hexapoda</taxon>
        <taxon>Insecta</taxon>
        <taxon>Pterygota</taxon>
        <taxon>Neoptera</taxon>
        <taxon>Endopterygota</taxon>
        <taxon>Coleoptera</taxon>
        <taxon>Polyphaga</taxon>
        <taxon>Cucujiformia</taxon>
        <taxon>Chrysomeloidea</taxon>
        <taxon>Chrysomelidae</taxon>
        <taxon>Bruchinae</taxon>
        <taxon>Bruchini</taxon>
        <taxon>Acanthoscelides</taxon>
    </lineage>
</organism>
<accession>A0A9P0KFH2</accession>
<keyword evidence="2" id="KW-1185">Reference proteome</keyword>
<protein>
    <submittedName>
        <fullName evidence="1">Uncharacterized protein</fullName>
    </submittedName>
</protein>
<dbReference type="EMBL" id="CAKOFQ010006824">
    <property type="protein sequence ID" value="CAH1974373.1"/>
    <property type="molecule type" value="Genomic_DNA"/>
</dbReference>
<name>A0A9P0KFH2_ACAOB</name>
<gene>
    <name evidence="1" type="ORF">ACAOBT_LOCUS11046</name>
</gene>
<comment type="caution">
    <text evidence="1">The sequence shown here is derived from an EMBL/GenBank/DDBJ whole genome shotgun (WGS) entry which is preliminary data.</text>
</comment>
<reference evidence="1" key="1">
    <citation type="submission" date="2022-03" db="EMBL/GenBank/DDBJ databases">
        <authorList>
            <person name="Sayadi A."/>
        </authorList>
    </citation>
    <scope>NUCLEOTIDE SEQUENCE</scope>
</reference>
<evidence type="ECO:0000313" key="1">
    <source>
        <dbReference type="EMBL" id="CAH1974373.1"/>
    </source>
</evidence>
<sequence length="130" mass="15245">MSVGNGYTVRYPYELIYEISVISNAYVEWSVCQESYARRVEWSEDRCQQYYYIGTTMMESIVCERCICDGYVNKLHIHSKNLAKCVYCERRIASNTIRKCDNIPLGGKHLYCSRRKKMGKLGGKGDRVWR</sequence>
<proteinExistence type="predicted"/>